<evidence type="ECO:0000313" key="3">
    <source>
        <dbReference type="Proteomes" id="UP001066276"/>
    </source>
</evidence>
<protein>
    <submittedName>
        <fullName evidence="2">Uncharacterized protein</fullName>
    </submittedName>
</protein>
<organism evidence="2 3">
    <name type="scientific">Pleurodeles waltl</name>
    <name type="common">Iberian ribbed newt</name>
    <dbReference type="NCBI Taxonomy" id="8319"/>
    <lineage>
        <taxon>Eukaryota</taxon>
        <taxon>Metazoa</taxon>
        <taxon>Chordata</taxon>
        <taxon>Craniata</taxon>
        <taxon>Vertebrata</taxon>
        <taxon>Euteleostomi</taxon>
        <taxon>Amphibia</taxon>
        <taxon>Batrachia</taxon>
        <taxon>Caudata</taxon>
        <taxon>Salamandroidea</taxon>
        <taxon>Salamandridae</taxon>
        <taxon>Pleurodelinae</taxon>
        <taxon>Pleurodeles</taxon>
    </lineage>
</organism>
<proteinExistence type="predicted"/>
<gene>
    <name evidence="2" type="ORF">NDU88_006993</name>
</gene>
<name>A0AAV7M1N5_PLEWA</name>
<feature type="region of interest" description="Disordered" evidence="1">
    <location>
        <begin position="25"/>
        <end position="74"/>
    </location>
</feature>
<evidence type="ECO:0000313" key="2">
    <source>
        <dbReference type="EMBL" id="KAJ1093905.1"/>
    </source>
</evidence>
<keyword evidence="3" id="KW-1185">Reference proteome</keyword>
<dbReference type="Proteomes" id="UP001066276">
    <property type="component" value="Chromosome 11"/>
</dbReference>
<dbReference type="EMBL" id="JANPWB010000015">
    <property type="protein sequence ID" value="KAJ1093905.1"/>
    <property type="molecule type" value="Genomic_DNA"/>
</dbReference>
<evidence type="ECO:0000256" key="1">
    <source>
        <dbReference type="SAM" id="MobiDB-lite"/>
    </source>
</evidence>
<dbReference type="AlphaFoldDB" id="A0AAV7M1N5"/>
<accession>A0AAV7M1N5</accession>
<sequence>MEVMRASFAQIMAEIGAAWRRSAPLSGGAAGRANGCFPGRRAEPGGGQLARVQGSPPSRRAGSDPSQGWRRRGN</sequence>
<comment type="caution">
    <text evidence="2">The sequence shown here is derived from an EMBL/GenBank/DDBJ whole genome shotgun (WGS) entry which is preliminary data.</text>
</comment>
<reference evidence="2" key="1">
    <citation type="journal article" date="2022" name="bioRxiv">
        <title>Sequencing and chromosome-scale assembly of the giantPleurodeles waltlgenome.</title>
        <authorList>
            <person name="Brown T."/>
            <person name="Elewa A."/>
            <person name="Iarovenko S."/>
            <person name="Subramanian E."/>
            <person name="Araus A.J."/>
            <person name="Petzold A."/>
            <person name="Susuki M."/>
            <person name="Suzuki K.-i.T."/>
            <person name="Hayashi T."/>
            <person name="Toyoda A."/>
            <person name="Oliveira C."/>
            <person name="Osipova E."/>
            <person name="Leigh N.D."/>
            <person name="Simon A."/>
            <person name="Yun M.H."/>
        </authorList>
    </citation>
    <scope>NUCLEOTIDE SEQUENCE</scope>
    <source>
        <strain evidence="2">20211129_DDA</strain>
        <tissue evidence="2">Liver</tissue>
    </source>
</reference>